<dbReference type="Proteomes" id="UP001057402">
    <property type="component" value="Chromosome 10"/>
</dbReference>
<protein>
    <submittedName>
        <fullName evidence="1">Uncharacterized protein</fullName>
    </submittedName>
</protein>
<proteinExistence type="predicted"/>
<evidence type="ECO:0000313" key="2">
    <source>
        <dbReference type="Proteomes" id="UP001057402"/>
    </source>
</evidence>
<organism evidence="1 2">
    <name type="scientific">Melastoma candidum</name>
    <dbReference type="NCBI Taxonomy" id="119954"/>
    <lineage>
        <taxon>Eukaryota</taxon>
        <taxon>Viridiplantae</taxon>
        <taxon>Streptophyta</taxon>
        <taxon>Embryophyta</taxon>
        <taxon>Tracheophyta</taxon>
        <taxon>Spermatophyta</taxon>
        <taxon>Magnoliopsida</taxon>
        <taxon>eudicotyledons</taxon>
        <taxon>Gunneridae</taxon>
        <taxon>Pentapetalae</taxon>
        <taxon>rosids</taxon>
        <taxon>malvids</taxon>
        <taxon>Myrtales</taxon>
        <taxon>Melastomataceae</taxon>
        <taxon>Melastomatoideae</taxon>
        <taxon>Melastomateae</taxon>
        <taxon>Melastoma</taxon>
    </lineage>
</organism>
<reference evidence="2" key="1">
    <citation type="journal article" date="2023" name="Front. Plant Sci.">
        <title>Chromosomal-level genome assembly of Melastoma candidum provides insights into trichome evolution.</title>
        <authorList>
            <person name="Zhong Y."/>
            <person name="Wu W."/>
            <person name="Sun C."/>
            <person name="Zou P."/>
            <person name="Liu Y."/>
            <person name="Dai S."/>
            <person name="Zhou R."/>
        </authorList>
    </citation>
    <scope>NUCLEOTIDE SEQUENCE [LARGE SCALE GENOMIC DNA]</scope>
</reference>
<gene>
    <name evidence="1" type="ORF">MLD38_032258</name>
</gene>
<keyword evidence="2" id="KW-1185">Reference proteome</keyword>
<name>A0ACB9M5C6_9MYRT</name>
<comment type="caution">
    <text evidence="1">The sequence shown here is derived from an EMBL/GenBank/DDBJ whole genome shotgun (WGS) entry which is preliminary data.</text>
</comment>
<accession>A0ACB9M5C6</accession>
<sequence length="184" mass="19927">MVWRMVVGILVLALVGVECSATAEKKRAVYIFGDSTADVGTNGFLPGSPFRANFSYYGVDSPELGRTGRFNNGLNTVIISVSILTGLKRSPPPYFSVNTTSSMKKYSTIGRNFASGGSGILDETGGNTKSKYQNVVTLREQINQFRAIQATLVDFMGHEAASDFLANSLFFVSTGSNDIFDHRL</sequence>
<dbReference type="EMBL" id="CM042889">
    <property type="protein sequence ID" value="KAI4318574.1"/>
    <property type="molecule type" value="Genomic_DNA"/>
</dbReference>
<evidence type="ECO:0000313" key="1">
    <source>
        <dbReference type="EMBL" id="KAI4318574.1"/>
    </source>
</evidence>